<dbReference type="Proteomes" id="UP000003692">
    <property type="component" value="Unassembled WGS sequence"/>
</dbReference>
<dbReference type="InterPro" id="IPR007076">
    <property type="entry name" value="TfoX_N"/>
</dbReference>
<dbReference type="HOGENOM" id="CLU_094990_0_0_6"/>
<evidence type="ECO:0000313" key="3">
    <source>
        <dbReference type="EMBL" id="EFE23558.1"/>
    </source>
</evidence>
<dbReference type="InterPro" id="IPR026256">
    <property type="entry name" value="TfoX-like_gammaprotbact"/>
</dbReference>
<dbReference type="GO" id="GO:0030420">
    <property type="term" value="P:establishment of competence for transformation"/>
    <property type="evidence" value="ECO:0007669"/>
    <property type="project" value="InterPro"/>
</dbReference>
<organism evidence="3 4">
    <name type="scientific">Edwardsiella tarda ATCC 23685</name>
    <dbReference type="NCBI Taxonomy" id="500638"/>
    <lineage>
        <taxon>Bacteria</taxon>
        <taxon>Pseudomonadati</taxon>
        <taxon>Pseudomonadota</taxon>
        <taxon>Gammaproteobacteria</taxon>
        <taxon>Enterobacterales</taxon>
        <taxon>Hafniaceae</taxon>
        <taxon>Edwardsiella</taxon>
    </lineage>
</organism>
<dbReference type="Gene3D" id="1.10.150.20">
    <property type="entry name" value="5' to 3' exonuclease, C-terminal subdomain"/>
    <property type="match status" value="1"/>
</dbReference>
<dbReference type="Gene3D" id="3.30.1460.30">
    <property type="entry name" value="YgaC/TfoX-N like chaperone"/>
    <property type="match status" value="1"/>
</dbReference>
<dbReference type="EMBL" id="ADGK01000072">
    <property type="protein sequence ID" value="EFE23558.1"/>
    <property type="molecule type" value="Genomic_DNA"/>
</dbReference>
<reference evidence="3 4" key="1">
    <citation type="submission" date="2010-02" db="EMBL/GenBank/DDBJ databases">
        <authorList>
            <person name="Weinstock G."/>
            <person name="Sodergren E."/>
            <person name="Clifton S."/>
            <person name="Fulton L."/>
            <person name="Fulton B."/>
            <person name="Courtney L."/>
            <person name="Fronick C."/>
            <person name="Harrison M."/>
            <person name="Strong C."/>
            <person name="Farmer C."/>
            <person name="Delahaunty K."/>
            <person name="Markovic C."/>
            <person name="Hall O."/>
            <person name="Minx P."/>
            <person name="Tomlinson C."/>
            <person name="Mitreva M."/>
            <person name="Nelson J."/>
            <person name="Hou S."/>
            <person name="Wollam A."/>
            <person name="Pepin K.H."/>
            <person name="Johnson M."/>
            <person name="Bhonagiri V."/>
            <person name="Zhang X."/>
            <person name="Suruliraj S."/>
            <person name="Warren W."/>
            <person name="Chinwalla A."/>
            <person name="Mardis E.R."/>
            <person name="Wilson R.K."/>
        </authorList>
    </citation>
    <scope>NUCLEOTIDE SEQUENCE [LARGE SCALE GENOMIC DNA]</scope>
    <source>
        <strain evidence="3 4">ATCC 23685</strain>
    </source>
</reference>
<dbReference type="SUPFAM" id="SSF159894">
    <property type="entry name" value="YgaC/TfoX-N like"/>
    <property type="match status" value="1"/>
</dbReference>
<dbReference type="PANTHER" id="PTHR36121:SF1">
    <property type="entry name" value="PROTEIN SXY"/>
    <property type="match status" value="1"/>
</dbReference>
<protein>
    <submittedName>
        <fullName evidence="3">TfoX N-terminal domain protein</fullName>
    </submittedName>
</protein>
<gene>
    <name evidence="3" type="ORF">EDWATA_01420</name>
</gene>
<feature type="domain" description="TfoX C-terminal" evidence="2">
    <location>
        <begin position="126"/>
        <end position="203"/>
    </location>
</feature>
<dbReference type="Pfam" id="PF04994">
    <property type="entry name" value="TfoX_C"/>
    <property type="match status" value="1"/>
</dbReference>
<dbReference type="PIRSF" id="PIRSF028788">
    <property type="entry name" value="TfoX_Sxy"/>
    <property type="match status" value="1"/>
</dbReference>
<proteinExistence type="predicted"/>
<evidence type="ECO:0000259" key="1">
    <source>
        <dbReference type="Pfam" id="PF04993"/>
    </source>
</evidence>
<comment type="caution">
    <text evidence="3">The sequence shown here is derived from an EMBL/GenBank/DDBJ whole genome shotgun (WGS) entry which is preliminary data.</text>
</comment>
<feature type="domain" description="TfoX N-terminal" evidence="1">
    <location>
        <begin position="22"/>
        <end position="113"/>
    </location>
</feature>
<sequence length="214" mass="24560">MIIKELRMNGLLDEKRRVAESLFADLGQVSQRSQFGGLGVWCDGVMFALIAEGELYLRGREALGRDYAARGMCPFIYTKRGFPVRLNYYRVDAAMWQHPHSLADLLQRSLQQARSDQASRLAAMMRLHTRPNISINMERRLYRIGIYSLEDLARVGATQAFSQLKEANHQVDDRVLFDLAAAVQGCHSAVLPRPLNEALRQWLQGNAHRWRYKK</sequence>
<evidence type="ECO:0000259" key="2">
    <source>
        <dbReference type="Pfam" id="PF04994"/>
    </source>
</evidence>
<dbReference type="InterPro" id="IPR047525">
    <property type="entry name" value="TfoX-like"/>
</dbReference>
<name>D4F3V5_EDWTA</name>
<dbReference type="PANTHER" id="PTHR36121">
    <property type="entry name" value="PROTEIN SXY"/>
    <property type="match status" value="1"/>
</dbReference>
<evidence type="ECO:0000313" key="4">
    <source>
        <dbReference type="Proteomes" id="UP000003692"/>
    </source>
</evidence>
<dbReference type="Pfam" id="PF04993">
    <property type="entry name" value="TfoX_N"/>
    <property type="match status" value="1"/>
</dbReference>
<accession>D4F3V5</accession>
<dbReference type="AlphaFoldDB" id="D4F3V5"/>
<dbReference type="InterPro" id="IPR007077">
    <property type="entry name" value="TfoX_C"/>
</dbReference>